<organism evidence="3 4">
    <name type="scientific">Arsenicitalea aurantiaca</name>
    <dbReference type="NCBI Taxonomy" id="1783274"/>
    <lineage>
        <taxon>Bacteria</taxon>
        <taxon>Pseudomonadati</taxon>
        <taxon>Pseudomonadota</taxon>
        <taxon>Alphaproteobacteria</taxon>
        <taxon>Hyphomicrobiales</taxon>
        <taxon>Devosiaceae</taxon>
        <taxon>Arsenicitalea</taxon>
    </lineage>
</organism>
<dbReference type="AlphaFoldDB" id="A0A433XBK4"/>
<evidence type="ECO:0000313" key="3">
    <source>
        <dbReference type="EMBL" id="RUT31443.1"/>
    </source>
</evidence>
<comment type="function">
    <text evidence="2">Antitoxin component of a type II toxin-antitoxin (TA) system.</text>
</comment>
<dbReference type="SUPFAM" id="SSF143120">
    <property type="entry name" value="YefM-like"/>
    <property type="match status" value="1"/>
</dbReference>
<accession>A0A433XBK4</accession>
<evidence type="ECO:0000256" key="1">
    <source>
        <dbReference type="ARBA" id="ARBA00009981"/>
    </source>
</evidence>
<evidence type="ECO:0000313" key="4">
    <source>
        <dbReference type="Proteomes" id="UP000281547"/>
    </source>
</evidence>
<gene>
    <name evidence="3" type="ORF">EMQ25_09615</name>
</gene>
<name>A0A433XBK4_9HYPH</name>
<dbReference type="Proteomes" id="UP000281547">
    <property type="component" value="Unassembled WGS sequence"/>
</dbReference>
<dbReference type="OrthoDB" id="5297687at2"/>
<dbReference type="EMBL" id="RZNJ01000003">
    <property type="protein sequence ID" value="RUT31443.1"/>
    <property type="molecule type" value="Genomic_DNA"/>
</dbReference>
<keyword evidence="4" id="KW-1185">Reference proteome</keyword>
<sequence length="83" mass="8935">MQRIDADFVVSITDLKKNPSAAIAASSASGGAVGVLNHNRVVAYLVDPAVYEALLEEIDDARLAEIVRERQDEPTVEVAIDEL</sequence>
<dbReference type="Pfam" id="PF02604">
    <property type="entry name" value="PhdYeFM_antitox"/>
    <property type="match status" value="1"/>
</dbReference>
<dbReference type="InterPro" id="IPR036165">
    <property type="entry name" value="YefM-like_sf"/>
</dbReference>
<dbReference type="InterPro" id="IPR006442">
    <property type="entry name" value="Antitoxin_Phd/YefM"/>
</dbReference>
<comment type="caution">
    <text evidence="3">The sequence shown here is derived from an EMBL/GenBank/DDBJ whole genome shotgun (WGS) entry which is preliminary data.</text>
</comment>
<reference evidence="3 4" key="1">
    <citation type="journal article" date="2016" name="Int. J. Syst. Evol. Microbiol.">
        <title>Arsenicitalea aurantiaca gen. nov., sp. nov., a new member of the family Hyphomicrobiaceae, isolated from high-arsenic sediment.</title>
        <authorList>
            <person name="Mu Y."/>
            <person name="Zhou L."/>
            <person name="Zeng X.C."/>
            <person name="Liu L."/>
            <person name="Pan Y."/>
            <person name="Chen X."/>
            <person name="Wang J."/>
            <person name="Li S."/>
            <person name="Li W.J."/>
            <person name="Wang Y."/>
        </authorList>
    </citation>
    <scope>NUCLEOTIDE SEQUENCE [LARGE SCALE GENOMIC DNA]</scope>
    <source>
        <strain evidence="3 4">42-50</strain>
    </source>
</reference>
<evidence type="ECO:0000256" key="2">
    <source>
        <dbReference type="RuleBase" id="RU362080"/>
    </source>
</evidence>
<comment type="similarity">
    <text evidence="1 2">Belongs to the phD/YefM antitoxin family.</text>
</comment>
<proteinExistence type="inferred from homology"/>
<protein>
    <recommendedName>
        <fullName evidence="2">Antitoxin</fullName>
    </recommendedName>
</protein>